<evidence type="ECO:0000313" key="3">
    <source>
        <dbReference type="Proteomes" id="UP001210211"/>
    </source>
</evidence>
<dbReference type="EMBL" id="JAMRDG010000001">
    <property type="protein sequence ID" value="KAJ3698588.1"/>
    <property type="molecule type" value="Genomic_DNA"/>
</dbReference>
<feature type="domain" description="F-box" evidence="1">
    <location>
        <begin position="33"/>
        <end position="81"/>
    </location>
</feature>
<dbReference type="Gene3D" id="3.80.10.10">
    <property type="entry name" value="Ribonuclease Inhibitor"/>
    <property type="match status" value="1"/>
</dbReference>
<gene>
    <name evidence="2" type="ORF">LUZ61_002293</name>
</gene>
<sequence>MGKSKGGKQKKEFDTMSLSRFVLCWEESALLKRRKWSKLPSDILLMIFEKMGPIEVLTKAIRLCRDWLEVARNEPLLWRKVDMTCHGKKFGPNYLQDIACIAVNWSAGQLEEFAAEQFGSDDLLQCIANSTSNLKRISFIKCNDISEDVLEKTIKRWHLLEEIELYFWMCSRKFFRAIGLSCPYLKCLRLNYIRVNCRNDKKDCLAKLIGRNFPNLSSLQLIGNKMTNKGLHFIFKGCPQLESLDIRQCYKLTIDQSLQSDLERIKNVRLPNDSIDDYKFACYLKQFSYSSLLFDNSENDSVSGGDFDSDSDTMNYLDIKYEHIMFQDW</sequence>
<dbReference type="PANTHER" id="PTHR38926:SF2">
    <property type="entry name" value="F-BOX_LRR-REPEAT PROTEIN 21-RELATED"/>
    <property type="match status" value="1"/>
</dbReference>
<dbReference type="Proteomes" id="UP001210211">
    <property type="component" value="Unassembled WGS sequence"/>
</dbReference>
<dbReference type="PANTHER" id="PTHR38926">
    <property type="entry name" value="F-BOX DOMAIN CONTAINING PROTEIN, EXPRESSED"/>
    <property type="match status" value="1"/>
</dbReference>
<dbReference type="Pfam" id="PF12937">
    <property type="entry name" value="F-box-like"/>
    <property type="match status" value="1"/>
</dbReference>
<dbReference type="Pfam" id="PF24758">
    <property type="entry name" value="LRR_At5g56370"/>
    <property type="match status" value="1"/>
</dbReference>
<protein>
    <recommendedName>
        <fullName evidence="1">F-box domain-containing protein</fullName>
    </recommendedName>
</protein>
<organism evidence="2 3">
    <name type="scientific">Rhynchospora tenuis</name>
    <dbReference type="NCBI Taxonomy" id="198213"/>
    <lineage>
        <taxon>Eukaryota</taxon>
        <taxon>Viridiplantae</taxon>
        <taxon>Streptophyta</taxon>
        <taxon>Embryophyta</taxon>
        <taxon>Tracheophyta</taxon>
        <taxon>Spermatophyta</taxon>
        <taxon>Magnoliopsida</taxon>
        <taxon>Liliopsida</taxon>
        <taxon>Poales</taxon>
        <taxon>Cyperaceae</taxon>
        <taxon>Cyperoideae</taxon>
        <taxon>Rhynchosporeae</taxon>
        <taxon>Rhynchospora</taxon>
    </lineage>
</organism>
<dbReference type="Gene3D" id="1.20.1280.50">
    <property type="match status" value="1"/>
</dbReference>
<dbReference type="PROSITE" id="PS50181">
    <property type="entry name" value="FBOX"/>
    <property type="match status" value="1"/>
</dbReference>
<dbReference type="InterPro" id="IPR036047">
    <property type="entry name" value="F-box-like_dom_sf"/>
</dbReference>
<keyword evidence="3" id="KW-1185">Reference proteome</keyword>
<accession>A0AAD5ZIT1</accession>
<dbReference type="InterPro" id="IPR032675">
    <property type="entry name" value="LRR_dom_sf"/>
</dbReference>
<name>A0AAD5ZIT1_9POAL</name>
<dbReference type="InterPro" id="IPR001810">
    <property type="entry name" value="F-box_dom"/>
</dbReference>
<proteinExistence type="predicted"/>
<comment type="caution">
    <text evidence="2">The sequence shown here is derived from an EMBL/GenBank/DDBJ whole genome shotgun (WGS) entry which is preliminary data.</text>
</comment>
<evidence type="ECO:0000259" key="1">
    <source>
        <dbReference type="PROSITE" id="PS50181"/>
    </source>
</evidence>
<dbReference type="AlphaFoldDB" id="A0AAD5ZIT1"/>
<dbReference type="SUPFAM" id="SSF81383">
    <property type="entry name" value="F-box domain"/>
    <property type="match status" value="1"/>
</dbReference>
<dbReference type="SUPFAM" id="SSF52047">
    <property type="entry name" value="RNI-like"/>
    <property type="match status" value="1"/>
</dbReference>
<evidence type="ECO:0000313" key="2">
    <source>
        <dbReference type="EMBL" id="KAJ3698588.1"/>
    </source>
</evidence>
<dbReference type="InterPro" id="IPR055411">
    <property type="entry name" value="LRR_FXL15/At3g58940/PEG3-like"/>
</dbReference>
<reference evidence="2 3" key="1">
    <citation type="journal article" date="2022" name="Cell">
        <title>Repeat-based holocentromeres influence genome architecture and karyotype evolution.</title>
        <authorList>
            <person name="Hofstatter P.G."/>
            <person name="Thangavel G."/>
            <person name="Lux T."/>
            <person name="Neumann P."/>
            <person name="Vondrak T."/>
            <person name="Novak P."/>
            <person name="Zhang M."/>
            <person name="Costa L."/>
            <person name="Castellani M."/>
            <person name="Scott A."/>
            <person name="Toegelov H."/>
            <person name="Fuchs J."/>
            <person name="Mata-Sucre Y."/>
            <person name="Dias Y."/>
            <person name="Vanzela A.L.L."/>
            <person name="Huettel B."/>
            <person name="Almeida C.C.S."/>
            <person name="Simkova H."/>
            <person name="Souza G."/>
            <person name="Pedrosa-Harand A."/>
            <person name="Macas J."/>
            <person name="Mayer K.F.X."/>
            <person name="Houben A."/>
            <person name="Marques A."/>
        </authorList>
    </citation>
    <scope>NUCLEOTIDE SEQUENCE [LARGE SCALE GENOMIC DNA]</scope>
    <source>
        <strain evidence="2">RhyTen1mFocal</strain>
    </source>
</reference>